<dbReference type="PANTHER" id="PTHR13812:SF19">
    <property type="entry name" value="KETIMINE REDUCTASE MU-CRYSTALLIN"/>
    <property type="match status" value="1"/>
</dbReference>
<dbReference type="OrthoDB" id="9809203at2"/>
<accession>A0A1Y0EIZ5</accession>
<dbReference type="Gene3D" id="3.30.1780.10">
    <property type="entry name" value="ornithine cyclodeaminase, domain 1"/>
    <property type="match status" value="1"/>
</dbReference>
<keyword evidence="2" id="KW-1185">Reference proteome</keyword>
<name>A0A1Y0EIZ5_9BURK</name>
<dbReference type="Proteomes" id="UP000196138">
    <property type="component" value="Chromosome"/>
</dbReference>
<evidence type="ECO:0000313" key="1">
    <source>
        <dbReference type="EMBL" id="ARU03567.1"/>
    </source>
</evidence>
<dbReference type="SUPFAM" id="SSF51735">
    <property type="entry name" value="NAD(P)-binding Rossmann-fold domains"/>
    <property type="match status" value="1"/>
</dbReference>
<dbReference type="RefSeq" id="WP_087276409.1">
    <property type="nucleotide sequence ID" value="NZ_CP021455.1"/>
</dbReference>
<evidence type="ECO:0000313" key="2">
    <source>
        <dbReference type="Proteomes" id="UP000196138"/>
    </source>
</evidence>
<dbReference type="AlphaFoldDB" id="A0A1Y0EIZ5"/>
<dbReference type="PANTHER" id="PTHR13812">
    <property type="entry name" value="KETIMINE REDUCTASE MU-CRYSTALLIN"/>
    <property type="match status" value="1"/>
</dbReference>
<proteinExistence type="predicted"/>
<protein>
    <submittedName>
        <fullName evidence="1">Ornithine cyclodeaminase</fullName>
        <ecNumber evidence="1">4.3.1.12</ecNumber>
    </submittedName>
</protein>
<dbReference type="Pfam" id="PF02423">
    <property type="entry name" value="OCD_Mu_crystall"/>
    <property type="match status" value="1"/>
</dbReference>
<dbReference type="EC" id="4.3.1.12" evidence="1"/>
<dbReference type="InterPro" id="IPR003462">
    <property type="entry name" value="ODC_Mu_crystall"/>
</dbReference>
<dbReference type="GO" id="GO:0008473">
    <property type="term" value="F:ornithine cyclodeaminase activity"/>
    <property type="evidence" value="ECO:0007669"/>
    <property type="project" value="UniProtKB-EC"/>
</dbReference>
<dbReference type="InterPro" id="IPR036291">
    <property type="entry name" value="NAD(P)-bd_dom_sf"/>
</dbReference>
<dbReference type="NCBIfam" id="NF005762">
    <property type="entry name" value="PRK07589.1"/>
    <property type="match status" value="1"/>
</dbReference>
<gene>
    <name evidence="1" type="ORF">CCO03_01685</name>
</gene>
<sequence length="339" mass="36695">MTTFLSVADLVQLLHRVGLRPFIEALAQALHTDFCRWPDFEKAPRVASHSPQGVIELMPISDGVDYAFKYVNGHPRNGERGLPTVMAFGVLAEVATGYPRWLVELTVCTALRTATTSALAARALARPDARRMALLGCGAQSAFQALAFETLLGIEHLAVFDPDPAACARLQAHLSRVSGLRVTVAASAHEAVRGADIVTTATAAKRHARVLTVDMVAPGMHLNAIGGDCPGKTELDPEVLRRARIVVELEAQTRIEGDIQQLPPDWPVTELWRVLRGEVPGRESAEQVTLFDSVGFALEDYSVLRTVARLAEQHGLGQPLDLVPDLRDPKDVFGLLGDA</sequence>
<dbReference type="KEGG" id="cser:CCO03_01685"/>
<dbReference type="EMBL" id="CP021455">
    <property type="protein sequence ID" value="ARU03567.1"/>
    <property type="molecule type" value="Genomic_DNA"/>
</dbReference>
<dbReference type="Gene3D" id="3.40.50.720">
    <property type="entry name" value="NAD(P)-binding Rossmann-like Domain"/>
    <property type="match status" value="1"/>
</dbReference>
<dbReference type="InterPro" id="IPR023401">
    <property type="entry name" value="ODC_N"/>
</dbReference>
<dbReference type="PIRSF" id="PIRSF001439">
    <property type="entry name" value="CryM"/>
    <property type="match status" value="1"/>
</dbReference>
<keyword evidence="1" id="KW-0456">Lyase</keyword>
<organism evidence="1 2">
    <name type="scientific">Comamonas serinivorans</name>
    <dbReference type="NCBI Taxonomy" id="1082851"/>
    <lineage>
        <taxon>Bacteria</taxon>
        <taxon>Pseudomonadati</taxon>
        <taxon>Pseudomonadota</taxon>
        <taxon>Betaproteobacteria</taxon>
        <taxon>Burkholderiales</taxon>
        <taxon>Comamonadaceae</taxon>
        <taxon>Comamonas</taxon>
    </lineage>
</organism>
<reference evidence="1 2" key="1">
    <citation type="submission" date="2017-05" db="EMBL/GenBank/DDBJ databases">
        <authorList>
            <person name="Song R."/>
            <person name="Chenine A.L."/>
            <person name="Ruprecht R.M."/>
        </authorList>
    </citation>
    <scope>NUCLEOTIDE SEQUENCE [LARGE SCALE GENOMIC DNA]</scope>
    <source>
        <strain evidence="1 2">DSM 26136</strain>
    </source>
</reference>